<organism evidence="3 4">
    <name type="scientific">Flaviaesturariibacter amylovorans</name>
    <dbReference type="NCBI Taxonomy" id="1084520"/>
    <lineage>
        <taxon>Bacteria</taxon>
        <taxon>Pseudomonadati</taxon>
        <taxon>Bacteroidota</taxon>
        <taxon>Chitinophagia</taxon>
        <taxon>Chitinophagales</taxon>
        <taxon>Chitinophagaceae</taxon>
        <taxon>Flaviaestuariibacter</taxon>
    </lineage>
</organism>
<sequence length="135" mass="14784">MDHFAKTLTHLLAGAVEILAALVIAVALLKFLLRYGRHLFHPNEGMTNQAIRIHFGSALTLALELLLAADILATAIAPTWDDIGKLAAIAVLRTALNYFLERELKQGGQDGAKHPVGMRDGPGQPGERDRREKER</sequence>
<dbReference type="EMBL" id="BAABGY010000016">
    <property type="protein sequence ID" value="GAA4341855.1"/>
    <property type="molecule type" value="Genomic_DNA"/>
</dbReference>
<feature type="compositionally biased region" description="Basic and acidic residues" evidence="1">
    <location>
        <begin position="126"/>
        <end position="135"/>
    </location>
</feature>
<evidence type="ECO:0008006" key="5">
    <source>
        <dbReference type="Google" id="ProtNLM"/>
    </source>
</evidence>
<reference evidence="4" key="1">
    <citation type="journal article" date="2019" name="Int. J. Syst. Evol. Microbiol.">
        <title>The Global Catalogue of Microorganisms (GCM) 10K type strain sequencing project: providing services to taxonomists for standard genome sequencing and annotation.</title>
        <authorList>
            <consortium name="The Broad Institute Genomics Platform"/>
            <consortium name="The Broad Institute Genome Sequencing Center for Infectious Disease"/>
            <person name="Wu L."/>
            <person name="Ma J."/>
        </authorList>
    </citation>
    <scope>NUCLEOTIDE SEQUENCE [LARGE SCALE GENOMIC DNA]</scope>
    <source>
        <strain evidence="4">JCM 17919</strain>
    </source>
</reference>
<evidence type="ECO:0000313" key="3">
    <source>
        <dbReference type="EMBL" id="GAA4341855.1"/>
    </source>
</evidence>
<dbReference type="PANTHER" id="PTHR38468">
    <property type="entry name" value="SLL0939 PROTEIN"/>
    <property type="match status" value="1"/>
</dbReference>
<gene>
    <name evidence="3" type="ORF">GCM10023184_40620</name>
</gene>
<dbReference type="Proteomes" id="UP001501725">
    <property type="component" value="Unassembled WGS sequence"/>
</dbReference>
<keyword evidence="2" id="KW-0812">Transmembrane</keyword>
<feature type="transmembrane region" description="Helical" evidence="2">
    <location>
        <begin position="12"/>
        <end position="33"/>
    </location>
</feature>
<keyword evidence="2" id="KW-0472">Membrane</keyword>
<feature type="region of interest" description="Disordered" evidence="1">
    <location>
        <begin position="107"/>
        <end position="135"/>
    </location>
</feature>
<proteinExistence type="predicted"/>
<protein>
    <recommendedName>
        <fullName evidence="5">DUF1622 domain-containing protein</fullName>
    </recommendedName>
</protein>
<dbReference type="Pfam" id="PF07784">
    <property type="entry name" value="DUF1622"/>
    <property type="match status" value="1"/>
</dbReference>
<keyword evidence="2" id="KW-1133">Transmembrane helix</keyword>
<name>A0ABP8HNT9_9BACT</name>
<dbReference type="PANTHER" id="PTHR38468:SF1">
    <property type="entry name" value="SLL0939 PROTEIN"/>
    <property type="match status" value="1"/>
</dbReference>
<comment type="caution">
    <text evidence="3">The sequence shown here is derived from an EMBL/GenBank/DDBJ whole genome shotgun (WGS) entry which is preliminary data.</text>
</comment>
<evidence type="ECO:0000256" key="1">
    <source>
        <dbReference type="SAM" id="MobiDB-lite"/>
    </source>
</evidence>
<keyword evidence="4" id="KW-1185">Reference proteome</keyword>
<accession>A0ABP8HNT9</accession>
<dbReference type="InterPro" id="IPR012427">
    <property type="entry name" value="DUF1622"/>
</dbReference>
<dbReference type="RefSeq" id="WP_345257754.1">
    <property type="nucleotide sequence ID" value="NZ_BAABGY010000016.1"/>
</dbReference>
<evidence type="ECO:0000313" key="4">
    <source>
        <dbReference type="Proteomes" id="UP001501725"/>
    </source>
</evidence>
<feature type="transmembrane region" description="Helical" evidence="2">
    <location>
        <begin position="53"/>
        <end position="77"/>
    </location>
</feature>
<evidence type="ECO:0000256" key="2">
    <source>
        <dbReference type="SAM" id="Phobius"/>
    </source>
</evidence>